<protein>
    <submittedName>
        <fullName evidence="2">Uncharacterized protein</fullName>
    </submittedName>
</protein>
<feature type="region of interest" description="Disordered" evidence="1">
    <location>
        <begin position="51"/>
        <end position="75"/>
    </location>
</feature>
<organism evidence="2 3">
    <name type="scientific">Pseudoxanthomonas suwonensis</name>
    <dbReference type="NCBI Taxonomy" id="314722"/>
    <lineage>
        <taxon>Bacteria</taxon>
        <taxon>Pseudomonadati</taxon>
        <taxon>Pseudomonadota</taxon>
        <taxon>Gammaproteobacteria</taxon>
        <taxon>Lysobacterales</taxon>
        <taxon>Lysobacteraceae</taxon>
        <taxon>Pseudoxanthomonas</taxon>
    </lineage>
</organism>
<gene>
    <name evidence="2" type="ORF">WQ53_09960</name>
</gene>
<reference evidence="2 3" key="1">
    <citation type="journal article" date="2015" name="Genome Announc.">
        <title>Complete Genome Sequence of Pseudoxanthomonas suwonensis Strain J1, a Cellulose-Degrading Bacterium Isolated from Leaf- and Wood-Enriched Soil.</title>
        <authorList>
            <person name="Hou L."/>
            <person name="Jiang J."/>
            <person name="Xu Z."/>
            <person name="Zhou Y."/>
            <person name="Leung F.C."/>
        </authorList>
    </citation>
    <scope>NUCLEOTIDE SEQUENCE [LARGE SCALE GENOMIC DNA]</scope>
    <source>
        <strain evidence="2 3">J1</strain>
    </source>
</reference>
<sequence length="75" mass="7689">MATSLAASQSGSAAMAATDSIHVIRWAIQPGASSSAAADSCRAAVASWSMSSGALTRPRRASRRLKRARSAEVGR</sequence>
<feature type="compositionally biased region" description="Basic residues" evidence="1">
    <location>
        <begin position="57"/>
        <end position="68"/>
    </location>
</feature>
<keyword evidence="3" id="KW-1185">Reference proteome</keyword>
<dbReference type="AlphaFoldDB" id="A0A0E3Z2M5"/>
<evidence type="ECO:0000313" key="2">
    <source>
        <dbReference type="EMBL" id="AKC87018.1"/>
    </source>
</evidence>
<dbReference type="Proteomes" id="UP000033067">
    <property type="component" value="Chromosome"/>
</dbReference>
<dbReference type="KEGG" id="psuw:WQ53_09960"/>
<name>A0A0E3Z2M5_9GAMM</name>
<evidence type="ECO:0000256" key="1">
    <source>
        <dbReference type="SAM" id="MobiDB-lite"/>
    </source>
</evidence>
<dbReference type="EMBL" id="CP011144">
    <property type="protein sequence ID" value="AKC87018.1"/>
    <property type="molecule type" value="Genomic_DNA"/>
</dbReference>
<proteinExistence type="predicted"/>
<accession>A0A0E3Z2M5</accession>
<evidence type="ECO:0000313" key="3">
    <source>
        <dbReference type="Proteomes" id="UP000033067"/>
    </source>
</evidence>